<dbReference type="Pfam" id="PF22936">
    <property type="entry name" value="Pol_BBD"/>
    <property type="match status" value="1"/>
</dbReference>
<dbReference type="EMBL" id="QJKJ01003562">
    <property type="protein sequence ID" value="RDX97844.1"/>
    <property type="molecule type" value="Genomic_DNA"/>
</dbReference>
<dbReference type="Proteomes" id="UP000257109">
    <property type="component" value="Unassembled WGS sequence"/>
</dbReference>
<comment type="caution">
    <text evidence="2">The sequence shown here is derived from an EMBL/GenBank/DDBJ whole genome shotgun (WGS) entry which is preliminary data.</text>
</comment>
<gene>
    <name evidence="2" type="ORF">CR513_19349</name>
</gene>
<evidence type="ECO:0000313" key="2">
    <source>
        <dbReference type="EMBL" id="RDX97844.1"/>
    </source>
</evidence>
<accession>A0A371H4T0</accession>
<dbReference type="OrthoDB" id="2015125at2759"/>
<dbReference type="AlphaFoldDB" id="A0A371H4T0"/>
<evidence type="ECO:0000313" key="3">
    <source>
        <dbReference type="Proteomes" id="UP000257109"/>
    </source>
</evidence>
<keyword evidence="3" id="KW-1185">Reference proteome</keyword>
<name>A0A371H4T0_MUCPR</name>
<dbReference type="InterPro" id="IPR054722">
    <property type="entry name" value="PolX-like_BBD"/>
</dbReference>
<sequence length="84" mass="9808">MKVMENLARRAVIKIEEGRGNLIKGIYSVMHVKSGVTLYSNHMIVNKRWFVNLDEKVKRMMKFVDNSTFTAEGMGKVPIHRRDR</sequence>
<evidence type="ECO:0000259" key="1">
    <source>
        <dbReference type="Pfam" id="PF22936"/>
    </source>
</evidence>
<protein>
    <recommendedName>
        <fullName evidence="1">Retrovirus-related Pol polyprotein from transposon TNT 1-94-like beta-barrel domain-containing protein</fullName>
    </recommendedName>
</protein>
<feature type="domain" description="Retrovirus-related Pol polyprotein from transposon TNT 1-94-like beta-barrel" evidence="1">
    <location>
        <begin position="40"/>
        <end position="82"/>
    </location>
</feature>
<proteinExistence type="predicted"/>
<reference evidence="2" key="1">
    <citation type="submission" date="2018-05" db="EMBL/GenBank/DDBJ databases">
        <title>Draft genome of Mucuna pruriens seed.</title>
        <authorList>
            <person name="Nnadi N.E."/>
            <person name="Vos R."/>
            <person name="Hasami M.H."/>
            <person name="Devisetty U.K."/>
            <person name="Aguiy J.C."/>
        </authorList>
    </citation>
    <scope>NUCLEOTIDE SEQUENCE [LARGE SCALE GENOMIC DNA]</scope>
    <source>
        <strain evidence="2">JCA_2017</strain>
    </source>
</reference>
<feature type="non-terminal residue" evidence="2">
    <location>
        <position position="1"/>
    </location>
</feature>
<organism evidence="2 3">
    <name type="scientific">Mucuna pruriens</name>
    <name type="common">Velvet bean</name>
    <name type="synonym">Dolichos pruriens</name>
    <dbReference type="NCBI Taxonomy" id="157652"/>
    <lineage>
        <taxon>Eukaryota</taxon>
        <taxon>Viridiplantae</taxon>
        <taxon>Streptophyta</taxon>
        <taxon>Embryophyta</taxon>
        <taxon>Tracheophyta</taxon>
        <taxon>Spermatophyta</taxon>
        <taxon>Magnoliopsida</taxon>
        <taxon>eudicotyledons</taxon>
        <taxon>Gunneridae</taxon>
        <taxon>Pentapetalae</taxon>
        <taxon>rosids</taxon>
        <taxon>fabids</taxon>
        <taxon>Fabales</taxon>
        <taxon>Fabaceae</taxon>
        <taxon>Papilionoideae</taxon>
        <taxon>50 kb inversion clade</taxon>
        <taxon>NPAAA clade</taxon>
        <taxon>indigoferoid/millettioid clade</taxon>
        <taxon>Phaseoleae</taxon>
        <taxon>Mucuna</taxon>
    </lineage>
</organism>